<keyword evidence="2" id="KW-1185">Reference proteome</keyword>
<proteinExistence type="predicted"/>
<gene>
    <name evidence="1" type="ORF">P9989_00145</name>
</gene>
<evidence type="ECO:0000313" key="2">
    <source>
        <dbReference type="Proteomes" id="UP001221597"/>
    </source>
</evidence>
<protein>
    <submittedName>
        <fullName evidence="1">Uncharacterized protein</fullName>
    </submittedName>
</protein>
<accession>A0ABY8J2A1</accession>
<dbReference type="RefSeq" id="WP_283076878.1">
    <property type="nucleotide sequence ID" value="NZ_CP121671.1"/>
</dbReference>
<organism evidence="1 2">
    <name type="scientific">Halobacillus naozhouensis</name>
    <dbReference type="NCBI Taxonomy" id="554880"/>
    <lineage>
        <taxon>Bacteria</taxon>
        <taxon>Bacillati</taxon>
        <taxon>Bacillota</taxon>
        <taxon>Bacilli</taxon>
        <taxon>Bacillales</taxon>
        <taxon>Bacillaceae</taxon>
        <taxon>Halobacillus</taxon>
    </lineage>
</organism>
<reference evidence="1 2" key="1">
    <citation type="submission" date="2023-04" db="EMBL/GenBank/DDBJ databases">
        <title>Genome sequence of Halobacillus naozhouensis KACC 21980.</title>
        <authorList>
            <person name="Kim S."/>
            <person name="Heo J."/>
            <person name="Kwon S.-W."/>
        </authorList>
    </citation>
    <scope>NUCLEOTIDE SEQUENCE [LARGE SCALE GENOMIC DNA]</scope>
    <source>
        <strain evidence="1 2">KCTC 13234</strain>
    </source>
</reference>
<name>A0ABY8J2A1_9BACI</name>
<dbReference type="Proteomes" id="UP001221597">
    <property type="component" value="Chromosome"/>
</dbReference>
<dbReference type="EMBL" id="CP121671">
    <property type="protein sequence ID" value="WFT74885.1"/>
    <property type="molecule type" value="Genomic_DNA"/>
</dbReference>
<evidence type="ECO:0000313" key="1">
    <source>
        <dbReference type="EMBL" id="WFT74885.1"/>
    </source>
</evidence>
<sequence>MKETNALATYLVALALLQNTGKTHVNHEIMDVIEILKRELRMDK</sequence>